<proteinExistence type="predicted"/>
<dbReference type="CDD" id="cd04301">
    <property type="entry name" value="NAT_SF"/>
    <property type="match status" value="1"/>
</dbReference>
<comment type="caution">
    <text evidence="2">The sequence shown here is derived from an EMBL/GenBank/DDBJ whole genome shotgun (WGS) entry which is preliminary data.</text>
</comment>
<evidence type="ECO:0000313" key="2">
    <source>
        <dbReference type="EMBL" id="GAA0765431.1"/>
    </source>
</evidence>
<evidence type="ECO:0000259" key="1">
    <source>
        <dbReference type="PROSITE" id="PS51186"/>
    </source>
</evidence>
<name>A0ABP3VR20_CLOSU</name>
<organism evidence="2 3">
    <name type="scientific">Clostridium subterminale</name>
    <dbReference type="NCBI Taxonomy" id="1550"/>
    <lineage>
        <taxon>Bacteria</taxon>
        <taxon>Bacillati</taxon>
        <taxon>Bacillota</taxon>
        <taxon>Clostridia</taxon>
        <taxon>Eubacteriales</taxon>
        <taxon>Clostridiaceae</taxon>
        <taxon>Clostridium</taxon>
    </lineage>
</organism>
<dbReference type="InterPro" id="IPR000182">
    <property type="entry name" value="GNAT_dom"/>
</dbReference>
<dbReference type="EMBL" id="BAAACI010000001">
    <property type="protein sequence ID" value="GAA0765431.1"/>
    <property type="molecule type" value="Genomic_DNA"/>
</dbReference>
<dbReference type="InterPro" id="IPR016181">
    <property type="entry name" value="Acyl_CoA_acyltransferase"/>
</dbReference>
<gene>
    <name evidence="2" type="ORF">GCM10008908_01990</name>
</gene>
<dbReference type="PANTHER" id="PTHR43792:SF1">
    <property type="entry name" value="N-ACETYLTRANSFERASE DOMAIN-CONTAINING PROTEIN"/>
    <property type="match status" value="1"/>
</dbReference>
<dbReference type="InterPro" id="IPR051531">
    <property type="entry name" value="N-acetyltransferase"/>
</dbReference>
<dbReference type="PANTHER" id="PTHR43792">
    <property type="entry name" value="GNAT FAMILY, PUTATIVE (AFU_ORTHOLOGUE AFUA_3G00765)-RELATED-RELATED"/>
    <property type="match status" value="1"/>
</dbReference>
<dbReference type="Proteomes" id="UP001501047">
    <property type="component" value="Unassembled WGS sequence"/>
</dbReference>
<dbReference type="Pfam" id="PF13302">
    <property type="entry name" value="Acetyltransf_3"/>
    <property type="match status" value="1"/>
</dbReference>
<dbReference type="SUPFAM" id="SSF55729">
    <property type="entry name" value="Acyl-CoA N-acyltransferases (Nat)"/>
    <property type="match status" value="1"/>
</dbReference>
<sequence>MDMKNLETNRLIIKSTKKEDTDFCLDIWLDDEMGKYLSDPPREKANDTYQKWKENVEIYDGCYYFVAVSKETGKYIGTCSTVPSEDQKHWDLGYAIHKNYWRQGYTTEMIKALIDFCHINGGKKITASVAKENIGSNAVLKKLNFYIEKEGTFKKCGTDIIYDEYTYRLDLE</sequence>
<evidence type="ECO:0000313" key="3">
    <source>
        <dbReference type="Proteomes" id="UP001501047"/>
    </source>
</evidence>
<protein>
    <submittedName>
        <fullName evidence="2">GNAT family N-acetyltransferase</fullName>
    </submittedName>
</protein>
<dbReference type="PROSITE" id="PS51186">
    <property type="entry name" value="GNAT"/>
    <property type="match status" value="1"/>
</dbReference>
<dbReference type="Gene3D" id="3.40.630.30">
    <property type="match status" value="1"/>
</dbReference>
<reference evidence="3" key="1">
    <citation type="journal article" date="2019" name="Int. J. Syst. Evol. Microbiol.">
        <title>The Global Catalogue of Microorganisms (GCM) 10K type strain sequencing project: providing services to taxonomists for standard genome sequencing and annotation.</title>
        <authorList>
            <consortium name="The Broad Institute Genomics Platform"/>
            <consortium name="The Broad Institute Genome Sequencing Center for Infectious Disease"/>
            <person name="Wu L."/>
            <person name="Ma J."/>
        </authorList>
    </citation>
    <scope>NUCLEOTIDE SEQUENCE [LARGE SCALE GENOMIC DNA]</scope>
    <source>
        <strain evidence="3">JCM 1417</strain>
    </source>
</reference>
<feature type="domain" description="N-acetyltransferase" evidence="1">
    <location>
        <begin position="11"/>
        <end position="172"/>
    </location>
</feature>
<dbReference type="RefSeq" id="WP_343822799.1">
    <property type="nucleotide sequence ID" value="NZ_BAAACI010000001.1"/>
</dbReference>
<keyword evidence="3" id="KW-1185">Reference proteome</keyword>
<accession>A0ABP3VR20</accession>